<dbReference type="GO" id="GO:0003677">
    <property type="term" value="F:DNA binding"/>
    <property type="evidence" value="ECO:0007669"/>
    <property type="project" value="UniProtKB-KW"/>
</dbReference>
<dbReference type="EMBL" id="KN847317">
    <property type="protein sequence ID" value="KIW60268.1"/>
    <property type="molecule type" value="Genomic_DNA"/>
</dbReference>
<dbReference type="InterPro" id="IPR036864">
    <property type="entry name" value="Zn2-C6_fun-type_DNA-bd_sf"/>
</dbReference>
<evidence type="ECO:0000256" key="1">
    <source>
        <dbReference type="ARBA" id="ARBA00022723"/>
    </source>
</evidence>
<gene>
    <name evidence="8" type="ORF">PV05_00498</name>
</gene>
<evidence type="ECO:0000256" key="5">
    <source>
        <dbReference type="ARBA" id="ARBA00023163"/>
    </source>
</evidence>
<keyword evidence="9" id="KW-1185">Reference proteome</keyword>
<dbReference type="Proteomes" id="UP000054342">
    <property type="component" value="Unassembled WGS sequence"/>
</dbReference>
<feature type="domain" description="Zn(2)-C6 fungal-type" evidence="7">
    <location>
        <begin position="20"/>
        <end position="48"/>
    </location>
</feature>
<protein>
    <recommendedName>
        <fullName evidence="7">Zn(2)-C6 fungal-type domain-containing protein</fullName>
    </recommendedName>
</protein>
<dbReference type="InterPro" id="IPR052360">
    <property type="entry name" value="Transcr_Regulatory_Proteins"/>
</dbReference>
<dbReference type="Gene3D" id="4.10.240.10">
    <property type="entry name" value="Zn(2)-C6 fungal-type DNA-binding domain"/>
    <property type="match status" value="1"/>
</dbReference>
<dbReference type="HOGENOM" id="CLU_040055_0_0_1"/>
<keyword evidence="4" id="KW-0238">DNA-binding</keyword>
<accession>A0A0D2EWZ9</accession>
<evidence type="ECO:0000259" key="7">
    <source>
        <dbReference type="PROSITE" id="PS50048"/>
    </source>
</evidence>
<evidence type="ECO:0000313" key="8">
    <source>
        <dbReference type="EMBL" id="KIW60268.1"/>
    </source>
</evidence>
<name>A0A0D2EWZ9_9EURO</name>
<dbReference type="STRING" id="348802.A0A0D2EWZ9"/>
<dbReference type="OrthoDB" id="4118238at2759"/>
<proteinExistence type="predicted"/>
<dbReference type="GO" id="GO:0000981">
    <property type="term" value="F:DNA-binding transcription factor activity, RNA polymerase II-specific"/>
    <property type="evidence" value="ECO:0007669"/>
    <property type="project" value="InterPro"/>
</dbReference>
<dbReference type="PANTHER" id="PTHR36206">
    <property type="entry name" value="ASPERCRYPTIN BIOSYNTHESIS CLUSTER-SPECIFIC TRANSCRIPTION REGULATOR ATNN-RELATED"/>
    <property type="match status" value="1"/>
</dbReference>
<organism evidence="8 9">
    <name type="scientific">Exophiala xenobiotica</name>
    <dbReference type="NCBI Taxonomy" id="348802"/>
    <lineage>
        <taxon>Eukaryota</taxon>
        <taxon>Fungi</taxon>
        <taxon>Dikarya</taxon>
        <taxon>Ascomycota</taxon>
        <taxon>Pezizomycotina</taxon>
        <taxon>Eurotiomycetes</taxon>
        <taxon>Chaetothyriomycetidae</taxon>
        <taxon>Chaetothyriales</taxon>
        <taxon>Herpotrichiellaceae</taxon>
        <taxon>Exophiala</taxon>
    </lineage>
</organism>
<dbReference type="SMART" id="SM00066">
    <property type="entry name" value="GAL4"/>
    <property type="match status" value="1"/>
</dbReference>
<dbReference type="GO" id="GO:0008270">
    <property type="term" value="F:zinc ion binding"/>
    <property type="evidence" value="ECO:0007669"/>
    <property type="project" value="InterPro"/>
</dbReference>
<dbReference type="GeneID" id="25322406"/>
<keyword evidence="6" id="KW-0539">Nucleus</keyword>
<dbReference type="PROSITE" id="PS00463">
    <property type="entry name" value="ZN2_CY6_FUNGAL_1"/>
    <property type="match status" value="1"/>
</dbReference>
<evidence type="ECO:0000256" key="4">
    <source>
        <dbReference type="ARBA" id="ARBA00023125"/>
    </source>
</evidence>
<sequence>MPAASRPARRRRWHQKTFSGCLRCKQRHVKCGEEKPACQKCINLGVSCPGYKLPLTRLFELKPSKHFDCKEDELNYDFFVRDGVETVASAQSTSLRFWTRLAPQLAENDAGIRHGLIALGAILRPLHNAPIERRLDRPRQALQMPPSAARHARQALNCMKVLDCGVLPVEVSLTYCILSRELAIWTEKEPSPVDHLLIAHGILQSKSVHNLGVSWMAHNDLLATFVPLVDQLLVHACSYSDDFPPVDSGLLSNYQLVNGLERIQTVSTWADALDSIASLLKSVFRVTCPFIVSTDAELGYILCSLNMFEEKLQKIRAESGLAGDYLHLQVHHRVAHIMFHTLGQDDEWKYDKFQPDFYFIVEQMKMMLASRCWGYSKWNDDDTVGHHAARLSPTLGWIAPLWFVATKCRDSYLRQQALRLLHDLRRAERGWTSCMAAAIARFVIEEEQKPVSPVSDADMSGSSAIYHLERRVELNEVEFCSKERKVFLAYTVSGKYDTVAEKCIDSIPYTPHPTVEKDNGETCPMSRKVLRHCGYSGILLYSPHIDCHCADLAG</sequence>
<dbReference type="PROSITE" id="PS50048">
    <property type="entry name" value="ZN2_CY6_FUNGAL_2"/>
    <property type="match status" value="1"/>
</dbReference>
<dbReference type="PANTHER" id="PTHR36206:SF13">
    <property type="entry name" value="TRANSCRIPTIONAL REGULATORY PROTEIN MOC3"/>
    <property type="match status" value="1"/>
</dbReference>
<dbReference type="SUPFAM" id="SSF57701">
    <property type="entry name" value="Zn2/Cys6 DNA-binding domain"/>
    <property type="match status" value="1"/>
</dbReference>
<evidence type="ECO:0000256" key="6">
    <source>
        <dbReference type="ARBA" id="ARBA00023242"/>
    </source>
</evidence>
<keyword evidence="3" id="KW-0805">Transcription regulation</keyword>
<keyword evidence="1" id="KW-0479">Metal-binding</keyword>
<keyword evidence="5" id="KW-0804">Transcription</keyword>
<evidence type="ECO:0000313" key="9">
    <source>
        <dbReference type="Proteomes" id="UP000054342"/>
    </source>
</evidence>
<dbReference type="RefSeq" id="XP_013320852.1">
    <property type="nucleotide sequence ID" value="XM_013465398.1"/>
</dbReference>
<reference evidence="8 9" key="1">
    <citation type="submission" date="2015-01" db="EMBL/GenBank/DDBJ databases">
        <title>The Genome Sequence of Exophiala xenobiotica CBS118157.</title>
        <authorList>
            <consortium name="The Broad Institute Genomics Platform"/>
            <person name="Cuomo C."/>
            <person name="de Hoog S."/>
            <person name="Gorbushina A."/>
            <person name="Stielow B."/>
            <person name="Teixiera M."/>
            <person name="Abouelleil A."/>
            <person name="Chapman S.B."/>
            <person name="Priest M."/>
            <person name="Young S.K."/>
            <person name="Wortman J."/>
            <person name="Nusbaum C."/>
            <person name="Birren B."/>
        </authorList>
    </citation>
    <scope>NUCLEOTIDE SEQUENCE [LARGE SCALE GENOMIC DNA]</scope>
    <source>
        <strain evidence="8 9">CBS 118157</strain>
    </source>
</reference>
<dbReference type="Pfam" id="PF00172">
    <property type="entry name" value="Zn_clus"/>
    <property type="match status" value="1"/>
</dbReference>
<evidence type="ECO:0000256" key="3">
    <source>
        <dbReference type="ARBA" id="ARBA00023015"/>
    </source>
</evidence>
<dbReference type="CDD" id="cd00067">
    <property type="entry name" value="GAL4"/>
    <property type="match status" value="1"/>
</dbReference>
<dbReference type="AlphaFoldDB" id="A0A0D2EWZ9"/>
<keyword evidence="2" id="KW-0862">Zinc</keyword>
<dbReference type="InterPro" id="IPR001138">
    <property type="entry name" value="Zn2Cys6_DnaBD"/>
</dbReference>
<evidence type="ECO:0000256" key="2">
    <source>
        <dbReference type="ARBA" id="ARBA00022833"/>
    </source>
</evidence>